<name>A0A8H3LKE1_9GLOM</name>
<organism evidence="1 2">
    <name type="scientific">Rhizophagus clarus</name>
    <dbReference type="NCBI Taxonomy" id="94130"/>
    <lineage>
        <taxon>Eukaryota</taxon>
        <taxon>Fungi</taxon>
        <taxon>Fungi incertae sedis</taxon>
        <taxon>Mucoromycota</taxon>
        <taxon>Glomeromycotina</taxon>
        <taxon>Glomeromycetes</taxon>
        <taxon>Glomerales</taxon>
        <taxon>Glomeraceae</taxon>
        <taxon>Rhizophagus</taxon>
    </lineage>
</organism>
<evidence type="ECO:0008006" key="3">
    <source>
        <dbReference type="Google" id="ProtNLM"/>
    </source>
</evidence>
<dbReference type="EMBL" id="BLAL01000162">
    <property type="protein sequence ID" value="GES87013.1"/>
    <property type="molecule type" value="Genomic_DNA"/>
</dbReference>
<comment type="caution">
    <text evidence="1">The sequence shown here is derived from an EMBL/GenBank/DDBJ whole genome shotgun (WGS) entry which is preliminary data.</text>
</comment>
<evidence type="ECO:0000313" key="2">
    <source>
        <dbReference type="Proteomes" id="UP000615446"/>
    </source>
</evidence>
<proteinExistence type="predicted"/>
<dbReference type="AlphaFoldDB" id="A0A8H3LKE1"/>
<reference evidence="1" key="1">
    <citation type="submission" date="2019-10" db="EMBL/GenBank/DDBJ databases">
        <title>Conservation and host-specific expression of non-tandemly repeated heterogenous ribosome RNA gene in arbuscular mycorrhizal fungi.</title>
        <authorList>
            <person name="Maeda T."/>
            <person name="Kobayashi Y."/>
            <person name="Nakagawa T."/>
            <person name="Ezawa T."/>
            <person name="Yamaguchi K."/>
            <person name="Bino T."/>
            <person name="Nishimoto Y."/>
            <person name="Shigenobu S."/>
            <person name="Kawaguchi M."/>
        </authorList>
    </citation>
    <scope>NUCLEOTIDE SEQUENCE</scope>
    <source>
        <strain evidence="1">HR1</strain>
    </source>
</reference>
<accession>A0A8H3LKE1</accession>
<evidence type="ECO:0000313" key="1">
    <source>
        <dbReference type="EMBL" id="GES87013.1"/>
    </source>
</evidence>
<sequence length="262" mass="30989">MTEQVTCKYLPNTCYLCQKCLFCFQFSQKDSYNCKKTKQLSRTKTSKHNNNEEDNGKKEDNYKEYYNIVDEGDEEMLKDLKELEDIEKLEEDIKSRDYTISYKAVNTQELSNTFEDRKSCSIREDDLTNEEKMRYEVITVLYAKYKCNTHITLYYIQDNRHLQLNSARLQLWTREIRGQSISYISNNVDIQLPASPIILPTVGKFLKNLNQKYNSNIYISFEEAFFNEKITVNAIKNLSQLQKLGIVKIGWQKNIKQAAQQY</sequence>
<dbReference type="Proteomes" id="UP000615446">
    <property type="component" value="Unassembled WGS sequence"/>
</dbReference>
<gene>
    <name evidence="1" type="ORF">RCL2_001403700</name>
</gene>
<protein>
    <recommendedName>
        <fullName evidence="3">SAM domain-containing protein</fullName>
    </recommendedName>
</protein>